<keyword evidence="1" id="KW-0812">Transmembrane</keyword>
<comment type="caution">
    <text evidence="2">The sequence shown here is derived from an EMBL/GenBank/DDBJ whole genome shotgun (WGS) entry which is preliminary data.</text>
</comment>
<keyword evidence="1" id="KW-0472">Membrane</keyword>
<feature type="transmembrane region" description="Helical" evidence="1">
    <location>
        <begin position="28"/>
        <end position="46"/>
    </location>
</feature>
<evidence type="ECO:0000313" key="3">
    <source>
        <dbReference type="Proteomes" id="UP000325333"/>
    </source>
</evidence>
<evidence type="ECO:0000256" key="1">
    <source>
        <dbReference type="SAM" id="Phobius"/>
    </source>
</evidence>
<reference evidence="2 3" key="1">
    <citation type="submission" date="2019-07" db="EMBL/GenBank/DDBJ databases">
        <title>Genome sequencing of the stress-tolerant strain Azospirillum brasilense Az19.</title>
        <authorList>
            <person name="Maroniche G.A."/>
            <person name="Garcia J.E."/>
            <person name="Pagnussat L."/>
            <person name="Amenta M."/>
            <person name="Creus C.M."/>
        </authorList>
    </citation>
    <scope>NUCLEOTIDE SEQUENCE [LARGE SCALE GENOMIC DNA]</scope>
    <source>
        <strain evidence="2 3">Az19</strain>
    </source>
</reference>
<dbReference type="EMBL" id="VEWN01000001">
    <property type="protein sequence ID" value="KAA1058048.1"/>
    <property type="molecule type" value="Genomic_DNA"/>
</dbReference>
<gene>
    <name evidence="2" type="ORF">FH063_000248</name>
</gene>
<name>A0A5B0L338_9PROT</name>
<accession>A0A5B0L338</accession>
<proteinExistence type="predicted"/>
<sequence length="49" mass="5594">MATNALLRCWGLHRPLGPQPRERSMKGVLLWLVGIPIPIILLLYLFNVL</sequence>
<protein>
    <submittedName>
        <fullName evidence="2">Uncharacterized protein</fullName>
    </submittedName>
</protein>
<dbReference type="Proteomes" id="UP000325333">
    <property type="component" value="Unassembled WGS sequence"/>
</dbReference>
<organism evidence="2 3">
    <name type="scientific">Azospirillum argentinense</name>
    <dbReference type="NCBI Taxonomy" id="2970906"/>
    <lineage>
        <taxon>Bacteria</taxon>
        <taxon>Pseudomonadati</taxon>
        <taxon>Pseudomonadota</taxon>
        <taxon>Alphaproteobacteria</taxon>
        <taxon>Rhodospirillales</taxon>
        <taxon>Azospirillaceae</taxon>
        <taxon>Azospirillum</taxon>
    </lineage>
</organism>
<evidence type="ECO:0000313" key="2">
    <source>
        <dbReference type="EMBL" id="KAA1058048.1"/>
    </source>
</evidence>
<dbReference type="AlphaFoldDB" id="A0A5B0L338"/>
<keyword evidence="1" id="KW-1133">Transmembrane helix</keyword>